<keyword evidence="6" id="KW-0256">Endoplasmic reticulum</keyword>
<feature type="transmembrane region" description="Helical" evidence="9">
    <location>
        <begin position="120"/>
        <end position="143"/>
    </location>
</feature>
<dbReference type="PANTHER" id="PTHR13121:SF0">
    <property type="entry name" value="PHOSPHATIDYLINOSITOL GLYCAN ANCHOR BIOSYNTHESIS CLASS U PROTEIN"/>
    <property type="match status" value="1"/>
</dbReference>
<sequence length="412" mass="45801">MDSTAVFAAAAVLRLALALAFPGLPDLLTGRVEVSVATNSFKRLQEGVFLYKNGLDPYDGGVFHQSPLFLALFSLLPPWTSLVLYAALDLAIAHCLCKIAKSGAAYSSRLYTSPRKDRSWSPISVAAVYLFNPLTLMTCLARPTTVFTTLFTLYAVSCACDARPYRAAFSLAVASYISLHPLLLVPPVGLLCYDRAKKRPDAVVFGAKFASLLTGTIMFLLLLSRCLLPSWTFLESVYLTSLTMPDLTPNPGLWWYFFIEMFDAFRNFFLGVFWLHMLSYSVPLTIRLKKQPLAAVILMLGVIAVFQPYANIADTGAWLSSLTLLGHVFELSSAHRYTFPALATLLYCMFLGPAFHHLWVYAGSGNANFFYAITLVWSLDLLVLLADAIYAVVRDEWEQQRPECKGKESRQI</sequence>
<comment type="similarity">
    <text evidence="3">Belongs to the PIGU family.</text>
</comment>
<dbReference type="GO" id="GO:0006506">
    <property type="term" value="P:GPI anchor biosynthetic process"/>
    <property type="evidence" value="ECO:0007669"/>
    <property type="project" value="UniProtKB-UniPathway"/>
</dbReference>
<keyword evidence="7 9" id="KW-1133">Transmembrane helix</keyword>
<dbReference type="GO" id="GO:0016255">
    <property type="term" value="P:attachment of GPI anchor to protein"/>
    <property type="evidence" value="ECO:0007669"/>
    <property type="project" value="InterPro"/>
</dbReference>
<evidence type="ECO:0000256" key="5">
    <source>
        <dbReference type="ARBA" id="ARBA00022692"/>
    </source>
</evidence>
<evidence type="ECO:0000256" key="1">
    <source>
        <dbReference type="ARBA" id="ARBA00004477"/>
    </source>
</evidence>
<feature type="transmembrane region" description="Helical" evidence="9">
    <location>
        <begin position="173"/>
        <end position="193"/>
    </location>
</feature>
<evidence type="ECO:0000256" key="7">
    <source>
        <dbReference type="ARBA" id="ARBA00022989"/>
    </source>
</evidence>
<dbReference type="AlphaFoldDB" id="A0A6A7BR66"/>
<evidence type="ECO:0000313" key="12">
    <source>
        <dbReference type="Proteomes" id="UP000799421"/>
    </source>
</evidence>
<evidence type="ECO:0000256" key="10">
    <source>
        <dbReference type="SAM" id="SignalP"/>
    </source>
</evidence>
<proteinExistence type="inferred from homology"/>
<feature type="transmembrane region" description="Helical" evidence="9">
    <location>
        <begin position="292"/>
        <end position="310"/>
    </location>
</feature>
<reference evidence="11" key="1">
    <citation type="journal article" date="2020" name="Stud. Mycol.">
        <title>101 Dothideomycetes genomes: a test case for predicting lifestyles and emergence of pathogens.</title>
        <authorList>
            <person name="Haridas S."/>
            <person name="Albert R."/>
            <person name="Binder M."/>
            <person name="Bloem J."/>
            <person name="Labutti K."/>
            <person name="Salamov A."/>
            <person name="Andreopoulos B."/>
            <person name="Baker S."/>
            <person name="Barry K."/>
            <person name="Bills G."/>
            <person name="Bluhm B."/>
            <person name="Cannon C."/>
            <person name="Castanera R."/>
            <person name="Culley D."/>
            <person name="Daum C."/>
            <person name="Ezra D."/>
            <person name="Gonzalez J."/>
            <person name="Henrissat B."/>
            <person name="Kuo A."/>
            <person name="Liang C."/>
            <person name="Lipzen A."/>
            <person name="Lutzoni F."/>
            <person name="Magnuson J."/>
            <person name="Mondo S."/>
            <person name="Nolan M."/>
            <person name="Ohm R."/>
            <person name="Pangilinan J."/>
            <person name="Park H.-J."/>
            <person name="Ramirez L."/>
            <person name="Alfaro M."/>
            <person name="Sun H."/>
            <person name="Tritt A."/>
            <person name="Yoshinaga Y."/>
            <person name="Zwiers L.-H."/>
            <person name="Turgeon B."/>
            <person name="Goodwin S."/>
            <person name="Spatafora J."/>
            <person name="Crous P."/>
            <person name="Grigoriev I."/>
        </authorList>
    </citation>
    <scope>NUCLEOTIDE SEQUENCE</scope>
    <source>
        <strain evidence="11">CBS 480.64</strain>
    </source>
</reference>
<evidence type="ECO:0000256" key="9">
    <source>
        <dbReference type="SAM" id="Phobius"/>
    </source>
</evidence>
<feature type="transmembrane region" description="Helical" evidence="9">
    <location>
        <begin position="205"/>
        <end position="233"/>
    </location>
</feature>
<dbReference type="Proteomes" id="UP000799421">
    <property type="component" value="Unassembled WGS sequence"/>
</dbReference>
<feature type="chain" id="PRO_5025379142" evidence="10">
    <location>
        <begin position="21"/>
        <end position="412"/>
    </location>
</feature>
<feature type="transmembrane region" description="Helical" evidence="9">
    <location>
        <begin position="341"/>
        <end position="362"/>
    </location>
</feature>
<evidence type="ECO:0000313" key="11">
    <source>
        <dbReference type="EMBL" id="KAF2857746.1"/>
    </source>
</evidence>
<feature type="transmembrane region" description="Helical" evidence="9">
    <location>
        <begin position="368"/>
        <end position="393"/>
    </location>
</feature>
<keyword evidence="4" id="KW-0337">GPI-anchor biosynthesis</keyword>
<feature type="transmembrane region" description="Helical" evidence="9">
    <location>
        <begin position="253"/>
        <end position="280"/>
    </location>
</feature>
<name>A0A6A7BR66_9PEZI</name>
<dbReference type="InterPro" id="IPR009600">
    <property type="entry name" value="PIG-U"/>
</dbReference>
<organism evidence="11 12">
    <name type="scientific">Piedraia hortae CBS 480.64</name>
    <dbReference type="NCBI Taxonomy" id="1314780"/>
    <lineage>
        <taxon>Eukaryota</taxon>
        <taxon>Fungi</taxon>
        <taxon>Dikarya</taxon>
        <taxon>Ascomycota</taxon>
        <taxon>Pezizomycotina</taxon>
        <taxon>Dothideomycetes</taxon>
        <taxon>Dothideomycetidae</taxon>
        <taxon>Capnodiales</taxon>
        <taxon>Piedraiaceae</taxon>
        <taxon>Piedraia</taxon>
    </lineage>
</organism>
<evidence type="ECO:0000256" key="2">
    <source>
        <dbReference type="ARBA" id="ARBA00004687"/>
    </source>
</evidence>
<comment type="pathway">
    <text evidence="2">Glycolipid biosynthesis; glycosylphosphatidylinositol-anchor biosynthesis.</text>
</comment>
<dbReference type="PANTHER" id="PTHR13121">
    <property type="entry name" value="GPI TRANSAMIDASE COMPONENT PIG-U"/>
    <property type="match status" value="1"/>
</dbReference>
<feature type="signal peptide" evidence="10">
    <location>
        <begin position="1"/>
        <end position="20"/>
    </location>
</feature>
<keyword evidence="10" id="KW-0732">Signal</keyword>
<dbReference type="Pfam" id="PF06728">
    <property type="entry name" value="PIG-U"/>
    <property type="match status" value="1"/>
</dbReference>
<dbReference type="GO" id="GO:0042765">
    <property type="term" value="C:GPI-anchor transamidase complex"/>
    <property type="evidence" value="ECO:0007669"/>
    <property type="project" value="InterPro"/>
</dbReference>
<accession>A0A6A7BR66</accession>
<protein>
    <submittedName>
        <fullName evidence="11">PIG-U-domain-containing protein</fullName>
    </submittedName>
</protein>
<keyword evidence="8 9" id="KW-0472">Membrane</keyword>
<dbReference type="OrthoDB" id="549017at2759"/>
<evidence type="ECO:0000256" key="3">
    <source>
        <dbReference type="ARBA" id="ARBA00010026"/>
    </source>
</evidence>
<evidence type="ECO:0000256" key="4">
    <source>
        <dbReference type="ARBA" id="ARBA00022502"/>
    </source>
</evidence>
<dbReference type="UniPathway" id="UPA00196"/>
<comment type="subcellular location">
    <subcellularLocation>
        <location evidence="1">Endoplasmic reticulum membrane</location>
        <topology evidence="1">Multi-pass membrane protein</topology>
    </subcellularLocation>
</comment>
<dbReference type="EMBL" id="MU006029">
    <property type="protein sequence ID" value="KAF2857746.1"/>
    <property type="molecule type" value="Genomic_DNA"/>
</dbReference>
<evidence type="ECO:0000256" key="6">
    <source>
        <dbReference type="ARBA" id="ARBA00022824"/>
    </source>
</evidence>
<keyword evidence="5 9" id="KW-0812">Transmembrane</keyword>
<evidence type="ECO:0000256" key="8">
    <source>
        <dbReference type="ARBA" id="ARBA00023136"/>
    </source>
</evidence>
<gene>
    <name evidence="11" type="ORF">K470DRAFT_222792</name>
</gene>
<keyword evidence="12" id="KW-1185">Reference proteome</keyword>